<protein>
    <recommendedName>
        <fullName evidence="3">Transposase</fullName>
    </recommendedName>
</protein>
<dbReference type="RefSeq" id="WP_229851623.1">
    <property type="nucleotide sequence ID" value="NZ_BMRP01000001.1"/>
</dbReference>
<dbReference type="EMBL" id="BMRP01000001">
    <property type="protein sequence ID" value="GGU41527.1"/>
    <property type="molecule type" value="Genomic_DNA"/>
</dbReference>
<evidence type="ECO:0008006" key="3">
    <source>
        <dbReference type="Google" id="ProtNLM"/>
    </source>
</evidence>
<proteinExistence type="predicted"/>
<accession>A0ABQ2ULK7</accession>
<reference evidence="2" key="1">
    <citation type="journal article" date="2019" name="Int. J. Syst. Evol. Microbiol.">
        <title>The Global Catalogue of Microorganisms (GCM) 10K type strain sequencing project: providing services to taxonomists for standard genome sequencing and annotation.</title>
        <authorList>
            <consortium name="The Broad Institute Genomics Platform"/>
            <consortium name="The Broad Institute Genome Sequencing Center for Infectious Disease"/>
            <person name="Wu L."/>
            <person name="Ma J."/>
        </authorList>
    </citation>
    <scope>NUCLEOTIDE SEQUENCE [LARGE SCALE GENOMIC DNA]</scope>
    <source>
        <strain evidence="2">JCM 3399</strain>
    </source>
</reference>
<gene>
    <name evidence="1" type="ORF">GCM10010211_00640</name>
</gene>
<organism evidence="1 2">
    <name type="scientific">Streptomyces albospinus</name>
    <dbReference type="NCBI Taxonomy" id="285515"/>
    <lineage>
        <taxon>Bacteria</taxon>
        <taxon>Bacillati</taxon>
        <taxon>Actinomycetota</taxon>
        <taxon>Actinomycetes</taxon>
        <taxon>Kitasatosporales</taxon>
        <taxon>Streptomycetaceae</taxon>
        <taxon>Streptomyces</taxon>
    </lineage>
</organism>
<name>A0ABQ2ULK7_9ACTN</name>
<dbReference type="Proteomes" id="UP000654471">
    <property type="component" value="Unassembled WGS sequence"/>
</dbReference>
<sequence length="95" mass="11009">MRPIAALTAEEIDALEPSFLGPTWQREPDGSWTLPEHTLGWQIAGWCAEYLKAEDGGPWRFTREQLRFVLHWYAVDESGRFTHRKGVLQRLKGWG</sequence>
<evidence type="ECO:0000313" key="1">
    <source>
        <dbReference type="EMBL" id="GGU41527.1"/>
    </source>
</evidence>
<evidence type="ECO:0000313" key="2">
    <source>
        <dbReference type="Proteomes" id="UP000654471"/>
    </source>
</evidence>
<comment type="caution">
    <text evidence="1">The sequence shown here is derived from an EMBL/GenBank/DDBJ whole genome shotgun (WGS) entry which is preliminary data.</text>
</comment>
<keyword evidence="2" id="KW-1185">Reference proteome</keyword>